<dbReference type="Gene3D" id="1.25.40.10">
    <property type="entry name" value="Tetratricopeptide repeat domain"/>
    <property type="match status" value="5"/>
</dbReference>
<feature type="repeat" description="PPR" evidence="3">
    <location>
        <begin position="545"/>
        <end position="579"/>
    </location>
</feature>
<dbReference type="NCBIfam" id="TIGR00756">
    <property type="entry name" value="PPR"/>
    <property type="match status" value="1"/>
</dbReference>
<evidence type="ECO:0000256" key="1">
    <source>
        <dbReference type="ARBA" id="ARBA00022737"/>
    </source>
</evidence>
<keyword evidence="6" id="KW-1185">Reference proteome</keyword>
<dbReference type="InterPro" id="IPR046848">
    <property type="entry name" value="E_motif"/>
</dbReference>
<dbReference type="FunFam" id="1.25.40.10:FF:000227">
    <property type="entry name" value="Pentatricopeptide repeat-containing protein At3g13880"/>
    <property type="match status" value="1"/>
</dbReference>
<dbReference type="Pfam" id="PF01535">
    <property type="entry name" value="PPR"/>
    <property type="match status" value="5"/>
</dbReference>
<accession>A0AAQ3UH07</accession>
<name>A0AAQ3UH07_PASNO</name>
<feature type="repeat" description="PPR" evidence="3">
    <location>
        <begin position="646"/>
        <end position="680"/>
    </location>
</feature>
<feature type="domain" description="DYW" evidence="4">
    <location>
        <begin position="880"/>
        <end position="954"/>
    </location>
</feature>
<dbReference type="Proteomes" id="UP001341281">
    <property type="component" value="Chromosome 09"/>
</dbReference>
<dbReference type="EMBL" id="CP144753">
    <property type="protein sequence ID" value="WVZ91786.1"/>
    <property type="molecule type" value="Genomic_DNA"/>
</dbReference>
<dbReference type="Pfam" id="PF14432">
    <property type="entry name" value="DYW_deaminase"/>
    <property type="match status" value="1"/>
</dbReference>
<sequence length="954" mass="105977">MAGGGIFFIPHPAATDAREAELRQGSAPGGQLESRWLGWASRGSRRAGAPCQKQPECRAALLATRSAVSVCTVPASNVYTVYSLLGKIPVNSTVLTLSPQPWRHSQCLVMWPPNSDTPQLRVNGIPQLLISSGILTSSDITEAHPNQNRLRPPEASPCGTCHPSFLKPSVYAGLLRCASRSRSLLLAKLTHSHMIRVGYRPGLFLSNNLLATYSRCGYMWHACLLFNRMLHRDVVTWNTLIAGYSSQGSTRLALGSFRDARRDAVTVDRFTYAAVLAACGGARDGRSGRAAHGLVVVSGLERTAFMTNSVIDMYAKCGMIDEVRLAFDRAEEHCRDEVSWNLLLSAYVRMGWPEVAANVLIWMHRSGVKLDAFALGGILKACSELEDSEDVRRMLHGCVVKVGLDLDVFVGSAMVDMYAKNGGLEEAIKVFDCISDQNVVIYNAMIAGFARLGNGPCPEIRMEAIRLYSNLLQRRIRPTKFTFKSVLEVCNLVNAVRCGRQIHAHVILSGFEGDEFIGNALINLYSNARLVNDSLRCFHRTLKQENFTWASMITAYVRNEHSDKTLDLFKELRYAGKEPDQFTMSSVMHACADLSVPIACEQIHCYAVKSGLDRFTLCGNSQIEMYRCTGDLNAAKKTFERIPCLDTFSWSQMILSCAVHGHEREALRLFKKMGDCGVMINDFAFLAVLVACSHQGLVDEGFRYYESMVSDYGFIPDVKHIACMVDLLGHVGKVADAEDFIIRSGLENNAVLWHALLHACRIHGDKDRGIKIGEKLMMLEPFAASSYVILYNLYMDAGKISLAMRTRGQMRERGMTKEAGISWVEFGGSSHHFVDGDNSCLQKDTTFTKLEELLVKVKQKTEHGGLDVWKLGFQSGKVSENSISKHGELLAVALGLSTLPNTAVVRVMKNQIMSWESHETLKLLSESENREIIIRDPSRFHHFSKGSCSCRDYW</sequence>
<evidence type="ECO:0000313" key="6">
    <source>
        <dbReference type="Proteomes" id="UP001341281"/>
    </source>
</evidence>
<dbReference type="PROSITE" id="PS51375">
    <property type="entry name" value="PPR"/>
    <property type="match status" value="5"/>
</dbReference>
<protein>
    <recommendedName>
        <fullName evidence="4">DYW domain-containing protein</fullName>
    </recommendedName>
</protein>
<dbReference type="InterPro" id="IPR046960">
    <property type="entry name" value="PPR_At4g14850-like_plant"/>
</dbReference>
<dbReference type="Pfam" id="PF20431">
    <property type="entry name" value="E_motif"/>
    <property type="match status" value="1"/>
</dbReference>
<feature type="repeat" description="PPR" evidence="3">
    <location>
        <begin position="233"/>
        <end position="267"/>
    </location>
</feature>
<dbReference type="PANTHER" id="PTHR47926">
    <property type="entry name" value="PENTATRICOPEPTIDE REPEAT-CONTAINING PROTEIN"/>
    <property type="match status" value="1"/>
</dbReference>
<evidence type="ECO:0000256" key="3">
    <source>
        <dbReference type="PROSITE-ProRule" id="PRU00708"/>
    </source>
</evidence>
<dbReference type="GO" id="GO:0003723">
    <property type="term" value="F:RNA binding"/>
    <property type="evidence" value="ECO:0007669"/>
    <property type="project" value="InterPro"/>
</dbReference>
<proteinExistence type="predicted"/>
<dbReference type="InterPro" id="IPR011990">
    <property type="entry name" value="TPR-like_helical_dom_sf"/>
</dbReference>
<evidence type="ECO:0000256" key="2">
    <source>
        <dbReference type="ARBA" id="ARBA00022946"/>
    </source>
</evidence>
<dbReference type="GO" id="GO:0009451">
    <property type="term" value="P:RNA modification"/>
    <property type="evidence" value="ECO:0007669"/>
    <property type="project" value="InterPro"/>
</dbReference>
<dbReference type="InterPro" id="IPR032867">
    <property type="entry name" value="DYW_dom"/>
</dbReference>
<evidence type="ECO:0000259" key="4">
    <source>
        <dbReference type="Pfam" id="PF14432"/>
    </source>
</evidence>
<organism evidence="5 6">
    <name type="scientific">Paspalum notatum var. saurae</name>
    <dbReference type="NCBI Taxonomy" id="547442"/>
    <lineage>
        <taxon>Eukaryota</taxon>
        <taxon>Viridiplantae</taxon>
        <taxon>Streptophyta</taxon>
        <taxon>Embryophyta</taxon>
        <taxon>Tracheophyta</taxon>
        <taxon>Spermatophyta</taxon>
        <taxon>Magnoliopsida</taxon>
        <taxon>Liliopsida</taxon>
        <taxon>Poales</taxon>
        <taxon>Poaceae</taxon>
        <taxon>PACMAD clade</taxon>
        <taxon>Panicoideae</taxon>
        <taxon>Andropogonodae</taxon>
        <taxon>Paspaleae</taxon>
        <taxon>Paspalinae</taxon>
        <taxon>Paspalum</taxon>
    </lineage>
</organism>
<dbReference type="FunFam" id="1.25.40.10:FF:001093">
    <property type="entry name" value="Pentatricopeptide repeat-containing protein At2g34400"/>
    <property type="match status" value="1"/>
</dbReference>
<dbReference type="FunFam" id="1.25.40.10:FF:001495">
    <property type="entry name" value="Pentatricopeptide repeat-containing protein At3g13880"/>
    <property type="match status" value="1"/>
</dbReference>
<evidence type="ECO:0000313" key="5">
    <source>
        <dbReference type="EMBL" id="WVZ91786.1"/>
    </source>
</evidence>
<reference evidence="5 6" key="1">
    <citation type="submission" date="2024-02" db="EMBL/GenBank/DDBJ databases">
        <title>High-quality chromosome-scale genome assembly of Pensacola bahiagrass (Paspalum notatum Flugge var. saurae).</title>
        <authorList>
            <person name="Vega J.M."/>
            <person name="Podio M."/>
            <person name="Orjuela J."/>
            <person name="Siena L.A."/>
            <person name="Pessino S.C."/>
            <person name="Combes M.C."/>
            <person name="Mariac C."/>
            <person name="Albertini E."/>
            <person name="Pupilli F."/>
            <person name="Ortiz J.P.A."/>
            <person name="Leblanc O."/>
        </authorList>
    </citation>
    <scope>NUCLEOTIDE SEQUENCE [LARGE SCALE GENOMIC DNA]</scope>
    <source>
        <strain evidence="5">R1</strain>
        <tissue evidence="5">Leaf</tissue>
    </source>
</reference>
<feature type="repeat" description="PPR" evidence="3">
    <location>
        <begin position="336"/>
        <end position="370"/>
    </location>
</feature>
<keyword evidence="1" id="KW-0677">Repeat</keyword>
<gene>
    <name evidence="5" type="ORF">U9M48_037912</name>
</gene>
<keyword evidence="2" id="KW-0809">Transit peptide</keyword>
<feature type="repeat" description="PPR" evidence="3">
    <location>
        <begin position="407"/>
        <end position="441"/>
    </location>
</feature>
<dbReference type="Pfam" id="PF13041">
    <property type="entry name" value="PPR_2"/>
    <property type="match status" value="2"/>
</dbReference>
<dbReference type="AlphaFoldDB" id="A0AAQ3UH07"/>
<dbReference type="GO" id="GO:0008270">
    <property type="term" value="F:zinc ion binding"/>
    <property type="evidence" value="ECO:0007669"/>
    <property type="project" value="InterPro"/>
</dbReference>
<dbReference type="PANTHER" id="PTHR47926:SF399">
    <property type="entry name" value="(WILD MALAYSIAN BANANA) HYPOTHETICAL PROTEIN"/>
    <property type="match status" value="1"/>
</dbReference>
<dbReference type="InterPro" id="IPR002885">
    <property type="entry name" value="PPR_rpt"/>
</dbReference>